<feature type="transmembrane region" description="Helical" evidence="1">
    <location>
        <begin position="141"/>
        <end position="162"/>
    </location>
</feature>
<evidence type="ECO:0000256" key="1">
    <source>
        <dbReference type="SAM" id="Phobius"/>
    </source>
</evidence>
<keyword evidence="1" id="KW-0472">Membrane</keyword>
<protein>
    <recommendedName>
        <fullName evidence="4">ABC-2 family transporter protein</fullName>
    </recommendedName>
</protein>
<organism evidence="2 3">
    <name type="scientific">Streptococcus henryi</name>
    <dbReference type="NCBI Taxonomy" id="439219"/>
    <lineage>
        <taxon>Bacteria</taxon>
        <taxon>Bacillati</taxon>
        <taxon>Bacillota</taxon>
        <taxon>Bacilli</taxon>
        <taxon>Lactobacillales</taxon>
        <taxon>Streptococcaceae</taxon>
        <taxon>Streptococcus</taxon>
    </lineage>
</organism>
<dbReference type="AlphaFoldDB" id="A0A1G6BF90"/>
<evidence type="ECO:0008006" key="4">
    <source>
        <dbReference type="Google" id="ProtNLM"/>
    </source>
</evidence>
<dbReference type="STRING" id="439219.SAMN02910293_00990"/>
<feature type="transmembrane region" description="Helical" evidence="1">
    <location>
        <begin position="217"/>
        <end position="240"/>
    </location>
</feature>
<accession>A0A1G6BF90</accession>
<keyword evidence="1" id="KW-1133">Transmembrane helix</keyword>
<feature type="transmembrane region" description="Helical" evidence="1">
    <location>
        <begin position="105"/>
        <end position="129"/>
    </location>
</feature>
<evidence type="ECO:0000313" key="2">
    <source>
        <dbReference type="EMBL" id="SDB19238.1"/>
    </source>
</evidence>
<dbReference type="RefSeq" id="WP_074485889.1">
    <property type="nucleotide sequence ID" value="NZ_FMXP01000011.1"/>
</dbReference>
<proteinExistence type="predicted"/>
<gene>
    <name evidence="2" type="ORF">SAMN02910293_00990</name>
</gene>
<name>A0A1G6BF90_9STRE</name>
<evidence type="ECO:0000313" key="3">
    <source>
        <dbReference type="Proteomes" id="UP000182508"/>
    </source>
</evidence>
<feature type="transmembrane region" description="Helical" evidence="1">
    <location>
        <begin position="20"/>
        <end position="37"/>
    </location>
</feature>
<dbReference type="EMBL" id="FMXP01000011">
    <property type="protein sequence ID" value="SDB19238.1"/>
    <property type="molecule type" value="Genomic_DNA"/>
</dbReference>
<feature type="transmembrane region" description="Helical" evidence="1">
    <location>
        <begin position="174"/>
        <end position="197"/>
    </location>
</feature>
<sequence length="250" mass="28185">MLKLFKIEVRKYRGLPVLRLLVASMVISLLFASMQIFDPKTVADLANQVKLYQVWDAVALVKIIIQPVILASLVSLAVQLENRHKMWKVLTSSGEDYKSIYTVKFCYIFGVYSVMQILEILAITGLIKMRGYTASIPIGRVVLYCLSILAISGVIMLIHYILSLKWSNQLISLSLAVLASLVSIIMIFISKTVMYVIPYTWYSFLMASQPQSKGDGFVYHILDFDYYPLIASLVLALVLYQAGKHVKIGD</sequence>
<reference evidence="2 3" key="1">
    <citation type="submission" date="2016-10" db="EMBL/GenBank/DDBJ databases">
        <authorList>
            <person name="de Groot N.N."/>
        </authorList>
    </citation>
    <scope>NUCLEOTIDE SEQUENCE [LARGE SCALE GENOMIC DNA]</scope>
    <source>
        <strain evidence="2 3">A-4</strain>
    </source>
</reference>
<keyword evidence="1" id="KW-0812">Transmembrane</keyword>
<keyword evidence="3" id="KW-1185">Reference proteome</keyword>
<dbReference type="Proteomes" id="UP000182508">
    <property type="component" value="Unassembled WGS sequence"/>
</dbReference>
<feature type="transmembrane region" description="Helical" evidence="1">
    <location>
        <begin position="57"/>
        <end position="78"/>
    </location>
</feature>
<dbReference type="Pfam" id="PF12730">
    <property type="entry name" value="ABC2_membrane_4"/>
    <property type="match status" value="1"/>
</dbReference>